<dbReference type="EMBL" id="ML996176">
    <property type="protein sequence ID" value="KAF2732505.1"/>
    <property type="molecule type" value="Genomic_DNA"/>
</dbReference>
<reference evidence="3" key="1">
    <citation type="journal article" date="2020" name="Stud. Mycol.">
        <title>101 Dothideomycetes genomes: a test case for predicting lifestyles and emergence of pathogens.</title>
        <authorList>
            <person name="Haridas S."/>
            <person name="Albert R."/>
            <person name="Binder M."/>
            <person name="Bloem J."/>
            <person name="Labutti K."/>
            <person name="Salamov A."/>
            <person name="Andreopoulos B."/>
            <person name="Baker S."/>
            <person name="Barry K."/>
            <person name="Bills G."/>
            <person name="Bluhm B."/>
            <person name="Cannon C."/>
            <person name="Castanera R."/>
            <person name="Culley D."/>
            <person name="Daum C."/>
            <person name="Ezra D."/>
            <person name="Gonzalez J."/>
            <person name="Henrissat B."/>
            <person name="Kuo A."/>
            <person name="Liang C."/>
            <person name="Lipzen A."/>
            <person name="Lutzoni F."/>
            <person name="Magnuson J."/>
            <person name="Mondo S."/>
            <person name="Nolan M."/>
            <person name="Ohm R."/>
            <person name="Pangilinan J."/>
            <person name="Park H.-J."/>
            <person name="Ramirez L."/>
            <person name="Alfaro M."/>
            <person name="Sun H."/>
            <person name="Tritt A."/>
            <person name="Yoshinaga Y."/>
            <person name="Zwiers L.-H."/>
            <person name="Turgeon B."/>
            <person name="Goodwin S."/>
            <person name="Spatafora J."/>
            <person name="Crous P."/>
            <person name="Grigoriev I."/>
        </authorList>
    </citation>
    <scope>NUCLEOTIDE SEQUENCE</scope>
    <source>
        <strain evidence="3">CBS 125425</strain>
    </source>
</reference>
<keyword evidence="1" id="KW-0472">Membrane</keyword>
<proteinExistence type="predicted"/>
<evidence type="ECO:0000256" key="1">
    <source>
        <dbReference type="SAM" id="Phobius"/>
    </source>
</evidence>
<feature type="transmembrane region" description="Helical" evidence="1">
    <location>
        <begin position="53"/>
        <end position="72"/>
    </location>
</feature>
<feature type="transmembrane region" description="Helical" evidence="1">
    <location>
        <begin position="22"/>
        <end position="41"/>
    </location>
</feature>
<dbReference type="AlphaFoldDB" id="A0A9P4QVW6"/>
<gene>
    <name evidence="3" type="ORF">EJ04DRAFT_412911</name>
</gene>
<dbReference type="OrthoDB" id="3918601at2759"/>
<evidence type="ECO:0000313" key="3">
    <source>
        <dbReference type="EMBL" id="KAF2732505.1"/>
    </source>
</evidence>
<feature type="non-terminal residue" evidence="3">
    <location>
        <position position="339"/>
    </location>
</feature>
<evidence type="ECO:0000313" key="4">
    <source>
        <dbReference type="Proteomes" id="UP000799444"/>
    </source>
</evidence>
<keyword evidence="4" id="KW-1185">Reference proteome</keyword>
<dbReference type="Pfam" id="PF20684">
    <property type="entry name" value="Fung_rhodopsin"/>
    <property type="match status" value="1"/>
</dbReference>
<sequence>MDFSSTLLSSRAAPITADDKSTAITISTLLTMIILIIMFLARQAIKFVVLRKFQADDVLIFIATICAVGYSTTNLILARDGLGVQEALTLRRADNLMKAYYASDYLYILTLCFAKLSLIAWFYGLNVQTTVRKIIQAFGIFILAWTASSLIAVAFQCGLPKPWEMMTLHCYNSGIFWIVFCIIDMTSEVGIVMLSVNLVAYLKIKFSRKFAVVACFAPRLLVIGAALARLVYLFPITPHDNPAFNLWTPVICTQVQVCLAISTACIPYMKPFFEGVEAGVWRADNLRRMRVGGHGSGYRKAKGRETLSAATVASTTILNFGRTPDESPRIPSPAPLSPM</sequence>
<dbReference type="PANTHER" id="PTHR38794:SF1">
    <property type="entry name" value="INTEGRAL MEMBRANE PROTEIN"/>
    <property type="match status" value="1"/>
</dbReference>
<dbReference type="PANTHER" id="PTHR38794">
    <property type="entry name" value="INTEGRAL MEMBRANE PROTEIN"/>
    <property type="match status" value="1"/>
</dbReference>
<feature type="transmembrane region" description="Helical" evidence="1">
    <location>
        <begin position="175"/>
        <end position="198"/>
    </location>
</feature>
<feature type="transmembrane region" description="Helical" evidence="1">
    <location>
        <begin position="105"/>
        <end position="125"/>
    </location>
</feature>
<keyword evidence="1" id="KW-0812">Transmembrane</keyword>
<keyword evidence="1" id="KW-1133">Transmembrane helix</keyword>
<evidence type="ECO:0000259" key="2">
    <source>
        <dbReference type="Pfam" id="PF20684"/>
    </source>
</evidence>
<feature type="transmembrane region" description="Helical" evidence="1">
    <location>
        <begin position="210"/>
        <end position="234"/>
    </location>
</feature>
<name>A0A9P4QVW6_9PLEO</name>
<feature type="domain" description="Rhodopsin" evidence="2">
    <location>
        <begin position="42"/>
        <end position="273"/>
    </location>
</feature>
<accession>A0A9P4QVW6</accession>
<dbReference type="Proteomes" id="UP000799444">
    <property type="component" value="Unassembled WGS sequence"/>
</dbReference>
<dbReference type="InterPro" id="IPR049326">
    <property type="entry name" value="Rhodopsin_dom_fungi"/>
</dbReference>
<feature type="transmembrane region" description="Helical" evidence="1">
    <location>
        <begin position="137"/>
        <end position="155"/>
    </location>
</feature>
<organism evidence="3 4">
    <name type="scientific">Polyplosphaeria fusca</name>
    <dbReference type="NCBI Taxonomy" id="682080"/>
    <lineage>
        <taxon>Eukaryota</taxon>
        <taxon>Fungi</taxon>
        <taxon>Dikarya</taxon>
        <taxon>Ascomycota</taxon>
        <taxon>Pezizomycotina</taxon>
        <taxon>Dothideomycetes</taxon>
        <taxon>Pleosporomycetidae</taxon>
        <taxon>Pleosporales</taxon>
        <taxon>Tetraplosphaeriaceae</taxon>
        <taxon>Polyplosphaeria</taxon>
    </lineage>
</organism>
<protein>
    <recommendedName>
        <fullName evidence="2">Rhodopsin domain-containing protein</fullName>
    </recommendedName>
</protein>
<comment type="caution">
    <text evidence="3">The sequence shown here is derived from an EMBL/GenBank/DDBJ whole genome shotgun (WGS) entry which is preliminary data.</text>
</comment>